<evidence type="ECO:0000313" key="2">
    <source>
        <dbReference type="EMBL" id="MCT2590811.1"/>
    </source>
</evidence>
<feature type="region of interest" description="Disordered" evidence="1">
    <location>
        <begin position="1"/>
        <end position="65"/>
    </location>
</feature>
<organism evidence="2 3">
    <name type="scientific">Streptomyces gossypii</name>
    <dbReference type="NCBI Taxonomy" id="2883101"/>
    <lineage>
        <taxon>Bacteria</taxon>
        <taxon>Bacillati</taxon>
        <taxon>Actinomycetota</taxon>
        <taxon>Actinomycetes</taxon>
        <taxon>Kitasatosporales</taxon>
        <taxon>Streptomycetaceae</taxon>
        <taxon>Streptomyces</taxon>
    </lineage>
</organism>
<keyword evidence="3" id="KW-1185">Reference proteome</keyword>
<evidence type="ECO:0000313" key="3">
    <source>
        <dbReference type="Proteomes" id="UP001156389"/>
    </source>
</evidence>
<gene>
    <name evidence="2" type="ORF">LHJ74_12965</name>
</gene>
<dbReference type="Proteomes" id="UP001156389">
    <property type="component" value="Unassembled WGS sequence"/>
</dbReference>
<name>A0ABT2JSE5_9ACTN</name>
<protein>
    <submittedName>
        <fullName evidence="2">DUF2795 domain-containing protein</fullName>
    </submittedName>
</protein>
<proteinExistence type="predicted"/>
<dbReference type="InterPro" id="IPR021527">
    <property type="entry name" value="DUF2795"/>
</dbReference>
<feature type="compositionally biased region" description="Basic and acidic residues" evidence="1">
    <location>
        <begin position="1"/>
        <end position="24"/>
    </location>
</feature>
<evidence type="ECO:0000256" key="1">
    <source>
        <dbReference type="SAM" id="MobiDB-lite"/>
    </source>
</evidence>
<reference evidence="2 3" key="1">
    <citation type="submission" date="2021-10" db="EMBL/GenBank/DDBJ databases">
        <title>Streptomyces gossypii sp. nov., isolated from soil collected from cotton field.</title>
        <authorList>
            <person name="Ge X."/>
            <person name="Chen X."/>
            <person name="Liu W."/>
        </authorList>
    </citation>
    <scope>NUCLEOTIDE SEQUENCE [LARGE SCALE GENOMIC DNA]</scope>
    <source>
        <strain evidence="2 3">N2-109</strain>
    </source>
</reference>
<sequence length="124" mass="13750">MERESDKHSARQDDELKQSLEGRLRSAHPTRAHEWNDAEPPADDDPLAAEDPVPPPGGEADPEALRMEVTRYLTRSDFPAGPEHLAERLRRDHAPDSLVDAVDRLPAERTVSDMQALINELAGG</sequence>
<comment type="caution">
    <text evidence="2">The sequence shown here is derived from an EMBL/GenBank/DDBJ whole genome shotgun (WGS) entry which is preliminary data.</text>
</comment>
<dbReference type="Pfam" id="PF11387">
    <property type="entry name" value="DUF2795"/>
    <property type="match status" value="1"/>
</dbReference>
<accession>A0ABT2JSE5</accession>
<dbReference type="EMBL" id="JAJAGO010000005">
    <property type="protein sequence ID" value="MCT2590811.1"/>
    <property type="molecule type" value="Genomic_DNA"/>
</dbReference>
<dbReference type="RefSeq" id="WP_260218126.1">
    <property type="nucleotide sequence ID" value="NZ_JAJAGO010000005.1"/>
</dbReference>